<accession>A0A973W4S2</accession>
<evidence type="ECO:0000313" key="7">
    <source>
        <dbReference type="EMBL" id="NVI47568.1"/>
    </source>
</evidence>
<keyword evidence="3" id="KW-0804">Transcription</keyword>
<dbReference type="EMBL" id="JAAOLE020000001">
    <property type="protein sequence ID" value="NVI47568.1"/>
    <property type="molecule type" value="Genomic_DNA"/>
</dbReference>
<protein>
    <submittedName>
        <fullName evidence="7">TetR/AcrR family transcriptional regulator</fullName>
    </submittedName>
</protein>
<evidence type="ECO:0000256" key="3">
    <source>
        <dbReference type="ARBA" id="ARBA00023163"/>
    </source>
</evidence>
<dbReference type="InterPro" id="IPR036271">
    <property type="entry name" value="Tet_transcr_reg_TetR-rel_C_sf"/>
</dbReference>
<keyword evidence="2 4" id="KW-0238">DNA-binding</keyword>
<comment type="caution">
    <text evidence="7">The sequence shown here is derived from an EMBL/GenBank/DDBJ whole genome shotgun (WGS) entry which is preliminary data.</text>
</comment>
<evidence type="ECO:0000256" key="1">
    <source>
        <dbReference type="ARBA" id="ARBA00023015"/>
    </source>
</evidence>
<evidence type="ECO:0000256" key="5">
    <source>
        <dbReference type="SAM" id="MobiDB-lite"/>
    </source>
</evidence>
<dbReference type="PANTHER" id="PTHR30055:SF234">
    <property type="entry name" value="HTH-TYPE TRANSCRIPTIONAL REGULATOR BETI"/>
    <property type="match status" value="1"/>
</dbReference>
<dbReference type="SUPFAM" id="SSF46689">
    <property type="entry name" value="Homeodomain-like"/>
    <property type="match status" value="1"/>
</dbReference>
<reference evidence="7" key="1">
    <citation type="submission" date="2020-06" db="EMBL/GenBank/DDBJ databases">
        <title>Whole Genome Sequence of Bradyrhizobium sp. Strain 1S1.</title>
        <authorList>
            <person name="Bromfield E.S.P."/>
            <person name="Cloutier S."/>
        </authorList>
    </citation>
    <scope>NUCLEOTIDE SEQUENCE [LARGE SCALE GENOMIC DNA]</scope>
    <source>
        <strain evidence="7">1S1</strain>
    </source>
</reference>
<dbReference type="AlphaFoldDB" id="A0A973W4S2"/>
<dbReference type="InterPro" id="IPR009057">
    <property type="entry name" value="Homeodomain-like_sf"/>
</dbReference>
<dbReference type="SUPFAM" id="SSF48498">
    <property type="entry name" value="Tetracyclin repressor-like, C-terminal domain"/>
    <property type="match status" value="1"/>
</dbReference>
<keyword evidence="1" id="KW-0805">Transcription regulation</keyword>
<proteinExistence type="predicted"/>
<organism evidence="7">
    <name type="scientific">Bradyrhizobium septentrionale</name>
    <dbReference type="NCBI Taxonomy" id="1404411"/>
    <lineage>
        <taxon>Bacteria</taxon>
        <taxon>Pseudomonadati</taxon>
        <taxon>Pseudomonadota</taxon>
        <taxon>Alphaproteobacteria</taxon>
        <taxon>Hyphomicrobiales</taxon>
        <taxon>Nitrobacteraceae</taxon>
        <taxon>Bradyrhizobium</taxon>
    </lineage>
</organism>
<dbReference type="PROSITE" id="PS50977">
    <property type="entry name" value="HTH_TETR_2"/>
    <property type="match status" value="1"/>
</dbReference>
<evidence type="ECO:0000259" key="6">
    <source>
        <dbReference type="PROSITE" id="PS50977"/>
    </source>
</evidence>
<dbReference type="PANTHER" id="PTHR30055">
    <property type="entry name" value="HTH-TYPE TRANSCRIPTIONAL REGULATOR RUTR"/>
    <property type="match status" value="1"/>
</dbReference>
<dbReference type="GO" id="GO:0003700">
    <property type="term" value="F:DNA-binding transcription factor activity"/>
    <property type="evidence" value="ECO:0007669"/>
    <property type="project" value="TreeGrafter"/>
</dbReference>
<dbReference type="Gene3D" id="1.10.357.10">
    <property type="entry name" value="Tetracycline Repressor, domain 2"/>
    <property type="match status" value="1"/>
</dbReference>
<sequence length="226" mass="25956">MKHERSNNPKKPVFTRRPAPGARARTDEQKTDVRDNLIAVGRHLFAVEDPSTVSLRKIAAKTGYSPGTVYKYFRDQHELFIAIREQDMSRVVDNLEKIAKRIADPKERLRSVFLAAIRHWLKRPEEFRVLFSIRPEQSSKAGRQPFGRSPVVLRSYSLYRQLVDDLFAPYATPPCPPRVATDTLIAATHGIIAFTLHTHTLEWSSPIRMAEEALDALLSTWIRNER</sequence>
<gene>
    <name evidence="7" type="ORF">HAP48_032330</name>
</gene>
<dbReference type="GO" id="GO:0000976">
    <property type="term" value="F:transcription cis-regulatory region binding"/>
    <property type="evidence" value="ECO:0007669"/>
    <property type="project" value="TreeGrafter"/>
</dbReference>
<evidence type="ECO:0000256" key="2">
    <source>
        <dbReference type="ARBA" id="ARBA00023125"/>
    </source>
</evidence>
<feature type="region of interest" description="Disordered" evidence="5">
    <location>
        <begin position="1"/>
        <end position="30"/>
    </location>
</feature>
<dbReference type="Pfam" id="PF00440">
    <property type="entry name" value="TetR_N"/>
    <property type="match status" value="1"/>
</dbReference>
<dbReference type="InterPro" id="IPR001647">
    <property type="entry name" value="HTH_TetR"/>
</dbReference>
<dbReference type="RefSeq" id="WP_166208226.1">
    <property type="nucleotide sequence ID" value="NZ_CP088285.1"/>
</dbReference>
<evidence type="ECO:0000256" key="4">
    <source>
        <dbReference type="PROSITE-ProRule" id="PRU00335"/>
    </source>
</evidence>
<feature type="domain" description="HTH tetR-type" evidence="6">
    <location>
        <begin position="31"/>
        <end position="91"/>
    </location>
</feature>
<dbReference type="InterPro" id="IPR050109">
    <property type="entry name" value="HTH-type_TetR-like_transc_reg"/>
</dbReference>
<feature type="DNA-binding region" description="H-T-H motif" evidence="4">
    <location>
        <begin position="54"/>
        <end position="73"/>
    </location>
</feature>
<name>A0A973W4S2_9BRAD</name>